<protein>
    <submittedName>
        <fullName evidence="1">Uncharacterized protein</fullName>
    </submittedName>
</protein>
<evidence type="ECO:0000313" key="2">
    <source>
        <dbReference type="Proteomes" id="UP000298663"/>
    </source>
</evidence>
<organism evidence="1 2">
    <name type="scientific">Steinernema carpocapsae</name>
    <name type="common">Entomopathogenic nematode</name>
    <dbReference type="NCBI Taxonomy" id="34508"/>
    <lineage>
        <taxon>Eukaryota</taxon>
        <taxon>Metazoa</taxon>
        <taxon>Ecdysozoa</taxon>
        <taxon>Nematoda</taxon>
        <taxon>Chromadorea</taxon>
        <taxon>Rhabditida</taxon>
        <taxon>Tylenchina</taxon>
        <taxon>Panagrolaimomorpha</taxon>
        <taxon>Strongyloidoidea</taxon>
        <taxon>Steinernematidae</taxon>
        <taxon>Steinernema</taxon>
    </lineage>
</organism>
<name>A0A4U5MF43_STECR</name>
<proteinExistence type="predicted"/>
<reference evidence="1 2" key="1">
    <citation type="journal article" date="2015" name="Genome Biol.">
        <title>Comparative genomics of Steinernema reveals deeply conserved gene regulatory networks.</title>
        <authorList>
            <person name="Dillman A.R."/>
            <person name="Macchietto M."/>
            <person name="Porter C.F."/>
            <person name="Rogers A."/>
            <person name="Williams B."/>
            <person name="Antoshechkin I."/>
            <person name="Lee M.M."/>
            <person name="Goodwin Z."/>
            <person name="Lu X."/>
            <person name="Lewis E.E."/>
            <person name="Goodrich-Blair H."/>
            <person name="Stock S.P."/>
            <person name="Adams B.J."/>
            <person name="Sternberg P.W."/>
            <person name="Mortazavi A."/>
        </authorList>
    </citation>
    <scope>NUCLEOTIDE SEQUENCE [LARGE SCALE GENOMIC DNA]</scope>
    <source>
        <strain evidence="1 2">ALL</strain>
    </source>
</reference>
<dbReference type="EMBL" id="AZBU02000008">
    <property type="protein sequence ID" value="TKR67837.1"/>
    <property type="molecule type" value="Genomic_DNA"/>
</dbReference>
<accession>A0A4U5MF43</accession>
<evidence type="ECO:0000313" key="1">
    <source>
        <dbReference type="EMBL" id="TKR67837.1"/>
    </source>
</evidence>
<reference evidence="1 2" key="2">
    <citation type="journal article" date="2019" name="G3 (Bethesda)">
        <title>Hybrid Assembly of the Genome of the Entomopathogenic Nematode Steinernema carpocapsae Identifies the X-Chromosome.</title>
        <authorList>
            <person name="Serra L."/>
            <person name="Macchietto M."/>
            <person name="Macias-Munoz A."/>
            <person name="McGill C.J."/>
            <person name="Rodriguez I.M."/>
            <person name="Rodriguez B."/>
            <person name="Murad R."/>
            <person name="Mortazavi A."/>
        </authorList>
    </citation>
    <scope>NUCLEOTIDE SEQUENCE [LARGE SCALE GENOMIC DNA]</scope>
    <source>
        <strain evidence="1 2">ALL</strain>
    </source>
</reference>
<sequence>MDTCASLLRLSDSKEARERIVKSASSTLLFTSPRSSAIHSSSPARGRYSCCHGWRHCGDCRWNAASSSSAAESASFPLFSNGRLLLDRRVFGRFFHPEKATRERSAAAKGGPIAVGFRAVIGSL</sequence>
<dbReference type="AlphaFoldDB" id="A0A4U5MF43"/>
<keyword evidence="2" id="KW-1185">Reference proteome</keyword>
<comment type="caution">
    <text evidence="1">The sequence shown here is derived from an EMBL/GenBank/DDBJ whole genome shotgun (WGS) entry which is preliminary data.</text>
</comment>
<gene>
    <name evidence="1" type="ORF">L596_023926</name>
</gene>
<dbReference type="Proteomes" id="UP000298663">
    <property type="component" value="Unassembled WGS sequence"/>
</dbReference>